<dbReference type="Gene3D" id="3.30.710.10">
    <property type="entry name" value="Potassium Channel Kv1.1, Chain A"/>
    <property type="match status" value="1"/>
</dbReference>
<sequence length="565" mass="63518">MKFMKLGTRPDTFYTEEATRSVSSDVPSDLIIQINNIKYLLHKFPLLPKCGLLQRLCSDAGNHSEIPVVGLHDAPGGEAAFELCAKFCYGITISLSAHNIVPALCAAKFLRMSESVEKGNFVMKLETFFNSCILEGWKDSIVTLQTTAELPEWSENLGIVRRCMDSIVERILTHPSKVTWSFTYTRPGYTEKRHHSVPKDWWTEDISNLDINLFRCIITAIGSTKMLPPQLIGEALHVYACRWLPETAQRRITECSVFPTEQTKEKHQQVLEIIVSMIPSDRGSVSIGFLLRLLSEANFLGVSHSTKAELIKRAGRQLEETTVRDLLFPSHSSTDRHFYDIDLVGAVLESFLVQWRRQASPDDSESVRVIRKVAQLVDSYLQVVARDVNMPSLKIVTLAESLPGIARTEHDDLYKAINIYLKEHPDLSKAEKKRLCRILDCKKLSPEVCAHAVRNERLPLRTVVQVLFFDQERGARSNTRKPPQNEIIHGGGHQIPGAGGESYKGVESAGKVTVQNISEKKVKTDAKQAMELEKRVVKKEVGQDIKEEGVSGSKMGSKIIERKSK</sequence>
<comment type="pathway">
    <text evidence="1">Protein modification; protein ubiquitination.</text>
</comment>
<feature type="compositionally biased region" description="Gly residues" evidence="4">
    <location>
        <begin position="489"/>
        <end position="502"/>
    </location>
</feature>
<dbReference type="KEGG" id="nnu:104594296"/>
<keyword evidence="2" id="KW-0833">Ubl conjugation pathway</keyword>
<dbReference type="Pfam" id="PF03000">
    <property type="entry name" value="NPH3"/>
    <property type="match status" value="1"/>
</dbReference>
<dbReference type="SUPFAM" id="SSF54695">
    <property type="entry name" value="POZ domain"/>
    <property type="match status" value="1"/>
</dbReference>
<feature type="domain" description="NPH3" evidence="5">
    <location>
        <begin position="200"/>
        <end position="473"/>
    </location>
</feature>
<dbReference type="UniPathway" id="UPA00143"/>
<dbReference type="OMA" id="FPLVPKC"/>
<dbReference type="FunCoup" id="A0A1U7ZGG3">
    <property type="interactions" value="29"/>
</dbReference>
<evidence type="ECO:0000256" key="1">
    <source>
        <dbReference type="ARBA" id="ARBA00004906"/>
    </source>
</evidence>
<dbReference type="InterPro" id="IPR027356">
    <property type="entry name" value="NPH3_dom"/>
</dbReference>
<evidence type="ECO:0000256" key="4">
    <source>
        <dbReference type="SAM" id="MobiDB-lite"/>
    </source>
</evidence>
<dbReference type="InterPro" id="IPR043454">
    <property type="entry name" value="NPH3/RPT2-like"/>
</dbReference>
<evidence type="ECO:0000256" key="2">
    <source>
        <dbReference type="ARBA" id="ARBA00022786"/>
    </source>
</evidence>
<keyword evidence="6" id="KW-1185">Reference proteome</keyword>
<reference evidence="7" key="1">
    <citation type="submission" date="2025-08" db="UniProtKB">
        <authorList>
            <consortium name="RefSeq"/>
        </authorList>
    </citation>
    <scope>IDENTIFICATION</scope>
</reference>
<dbReference type="Proteomes" id="UP000189703">
    <property type="component" value="Unplaced"/>
</dbReference>
<organism evidence="6 7">
    <name type="scientific">Nelumbo nucifera</name>
    <name type="common">Sacred lotus</name>
    <dbReference type="NCBI Taxonomy" id="4432"/>
    <lineage>
        <taxon>Eukaryota</taxon>
        <taxon>Viridiplantae</taxon>
        <taxon>Streptophyta</taxon>
        <taxon>Embryophyta</taxon>
        <taxon>Tracheophyta</taxon>
        <taxon>Spermatophyta</taxon>
        <taxon>Magnoliopsida</taxon>
        <taxon>Proteales</taxon>
        <taxon>Nelumbonaceae</taxon>
        <taxon>Nelumbo</taxon>
    </lineage>
</organism>
<evidence type="ECO:0000256" key="3">
    <source>
        <dbReference type="PROSITE-ProRule" id="PRU00982"/>
    </source>
</evidence>
<dbReference type="InterPro" id="IPR011333">
    <property type="entry name" value="SKP1/BTB/POZ_sf"/>
</dbReference>
<proteinExistence type="inferred from homology"/>
<dbReference type="GeneID" id="104594296"/>
<evidence type="ECO:0000259" key="5">
    <source>
        <dbReference type="PROSITE" id="PS51649"/>
    </source>
</evidence>
<dbReference type="OrthoDB" id="1699162at2759"/>
<protein>
    <submittedName>
        <fullName evidence="7">BTB/POZ domain-containing protein At5g47800-like</fullName>
    </submittedName>
</protein>
<dbReference type="GO" id="GO:0016567">
    <property type="term" value="P:protein ubiquitination"/>
    <property type="evidence" value="ECO:0007669"/>
    <property type="project" value="UniProtKB-UniPathway"/>
</dbReference>
<gene>
    <name evidence="7" type="primary">LOC104594296</name>
</gene>
<comment type="similarity">
    <text evidence="3">Belongs to the NPH3 family.</text>
</comment>
<feature type="region of interest" description="Disordered" evidence="4">
    <location>
        <begin position="474"/>
        <end position="506"/>
    </location>
</feature>
<dbReference type="InParanoid" id="A0A1U7ZGG3"/>
<feature type="region of interest" description="Disordered" evidence="4">
    <location>
        <begin position="545"/>
        <end position="565"/>
    </location>
</feature>
<dbReference type="PANTHER" id="PTHR32370">
    <property type="entry name" value="OS12G0117600 PROTEIN"/>
    <property type="match status" value="1"/>
</dbReference>
<name>A0A1U7ZGG3_NELNU</name>
<dbReference type="AlphaFoldDB" id="A0A1U7ZGG3"/>
<dbReference type="RefSeq" id="XP_010252837.1">
    <property type="nucleotide sequence ID" value="XM_010254535.2"/>
</dbReference>
<evidence type="ECO:0000313" key="6">
    <source>
        <dbReference type="Proteomes" id="UP000189703"/>
    </source>
</evidence>
<dbReference type="eggNOG" id="ENOG502QQZH">
    <property type="taxonomic scope" value="Eukaryota"/>
</dbReference>
<dbReference type="PROSITE" id="PS51649">
    <property type="entry name" value="NPH3"/>
    <property type="match status" value="1"/>
</dbReference>
<accession>A0A1U7ZGG3</accession>
<evidence type="ECO:0000313" key="7">
    <source>
        <dbReference type="RefSeq" id="XP_010252837.1"/>
    </source>
</evidence>